<keyword evidence="3" id="KW-1185">Reference proteome</keyword>
<dbReference type="InterPro" id="IPR024445">
    <property type="entry name" value="Tnp_ISXO2-like"/>
</dbReference>
<protein>
    <submittedName>
        <fullName evidence="2">IS1595 family transposase</fullName>
    </submittedName>
</protein>
<sequence length="185" mass="21208">MLSKTDRGNNRAVTILQGSNGRRSVKYLRGNRTHPKPPRRRWYEYGKKGISMMRGLSRWQLPIFTVADRSGARRFQRLSGRSNSTIQMALAPIVAPDSVLCTDGLQAYAAFAQYRGNEHFVIKTKPGQKTASATHYIQNINTLHSRYETFIKPFRGPASKYFEGYLRWFIARVSKVRPDEVLRAV</sequence>
<evidence type="ECO:0000313" key="3">
    <source>
        <dbReference type="Proteomes" id="UP000639775"/>
    </source>
</evidence>
<comment type="caution">
    <text evidence="2">The sequence shown here is derived from an EMBL/GenBank/DDBJ whole genome shotgun (WGS) entry which is preliminary data.</text>
</comment>
<evidence type="ECO:0000313" key="2">
    <source>
        <dbReference type="EMBL" id="NHQ75263.1"/>
    </source>
</evidence>
<dbReference type="Pfam" id="PF12762">
    <property type="entry name" value="DDE_Tnp_IS1595"/>
    <property type="match status" value="1"/>
</dbReference>
<feature type="domain" description="ISXO2-like transposase" evidence="1">
    <location>
        <begin position="27"/>
        <end position="174"/>
    </location>
</feature>
<reference evidence="2" key="1">
    <citation type="submission" date="2020-03" db="EMBL/GenBank/DDBJ databases">
        <title>Roseovarius gahaiensis sp. nov., isolated from Gahai Saline Lake, China.</title>
        <authorList>
            <person name="Sun X."/>
        </authorList>
    </citation>
    <scope>NUCLEOTIDE SEQUENCE</scope>
    <source>
        <strain evidence="2">GH877</strain>
    </source>
</reference>
<organism evidence="2 3">
    <name type="scientific">Roseovarius gahaiensis</name>
    <dbReference type="NCBI Taxonomy" id="2716691"/>
    <lineage>
        <taxon>Bacteria</taxon>
        <taxon>Pseudomonadati</taxon>
        <taxon>Pseudomonadota</taxon>
        <taxon>Alphaproteobacteria</taxon>
        <taxon>Rhodobacterales</taxon>
        <taxon>Roseobacteraceae</taxon>
        <taxon>Roseovarius</taxon>
    </lineage>
</organism>
<dbReference type="AlphaFoldDB" id="A0A967BEA1"/>
<dbReference type="Proteomes" id="UP000639775">
    <property type="component" value="Unassembled WGS sequence"/>
</dbReference>
<dbReference type="NCBIfam" id="NF033547">
    <property type="entry name" value="transpos_IS1595"/>
    <property type="match status" value="1"/>
</dbReference>
<evidence type="ECO:0000259" key="1">
    <source>
        <dbReference type="SMART" id="SM01126"/>
    </source>
</evidence>
<accession>A0A967BEA1</accession>
<dbReference type="SMART" id="SM01126">
    <property type="entry name" value="DDE_Tnp_IS1595"/>
    <property type="match status" value="1"/>
</dbReference>
<name>A0A967BEA1_9RHOB</name>
<gene>
    <name evidence="2" type="ORF">HAT86_12435</name>
</gene>
<dbReference type="EMBL" id="JAAORB010000028">
    <property type="protein sequence ID" value="NHQ75263.1"/>
    <property type="molecule type" value="Genomic_DNA"/>
</dbReference>
<proteinExistence type="predicted"/>